<evidence type="ECO:0000256" key="1">
    <source>
        <dbReference type="SAM" id="MobiDB-lite"/>
    </source>
</evidence>
<organism evidence="2 3">
    <name type="scientific">Rotaria magnacalcarata</name>
    <dbReference type="NCBI Taxonomy" id="392030"/>
    <lineage>
        <taxon>Eukaryota</taxon>
        <taxon>Metazoa</taxon>
        <taxon>Spiralia</taxon>
        <taxon>Gnathifera</taxon>
        <taxon>Rotifera</taxon>
        <taxon>Eurotatoria</taxon>
        <taxon>Bdelloidea</taxon>
        <taxon>Philodinida</taxon>
        <taxon>Philodinidae</taxon>
        <taxon>Rotaria</taxon>
    </lineage>
</organism>
<accession>A0A8S3END1</accession>
<proteinExistence type="predicted"/>
<feature type="compositionally biased region" description="Basic and acidic residues" evidence="1">
    <location>
        <begin position="25"/>
        <end position="37"/>
    </location>
</feature>
<reference evidence="2" key="1">
    <citation type="submission" date="2021-02" db="EMBL/GenBank/DDBJ databases">
        <authorList>
            <person name="Nowell W R."/>
        </authorList>
    </citation>
    <scope>NUCLEOTIDE SEQUENCE</scope>
</reference>
<protein>
    <submittedName>
        <fullName evidence="2">Uncharacterized protein</fullName>
    </submittedName>
</protein>
<gene>
    <name evidence="2" type="ORF">BYL167_LOCUS60500</name>
</gene>
<feature type="region of interest" description="Disordered" evidence="1">
    <location>
        <begin position="1"/>
        <end position="43"/>
    </location>
</feature>
<dbReference type="AlphaFoldDB" id="A0A8S3END1"/>
<feature type="non-terminal residue" evidence="2">
    <location>
        <position position="1"/>
    </location>
</feature>
<evidence type="ECO:0000313" key="3">
    <source>
        <dbReference type="Proteomes" id="UP000681967"/>
    </source>
</evidence>
<name>A0A8S3END1_9BILA</name>
<comment type="caution">
    <text evidence="2">The sequence shown here is derived from an EMBL/GenBank/DDBJ whole genome shotgun (WGS) entry which is preliminary data.</text>
</comment>
<dbReference type="EMBL" id="CAJOBH010230679">
    <property type="protein sequence ID" value="CAF5070314.1"/>
    <property type="molecule type" value="Genomic_DNA"/>
</dbReference>
<dbReference type="Proteomes" id="UP000681967">
    <property type="component" value="Unassembled WGS sequence"/>
</dbReference>
<feature type="region of interest" description="Disordered" evidence="1">
    <location>
        <begin position="131"/>
        <end position="168"/>
    </location>
</feature>
<feature type="compositionally biased region" description="Polar residues" evidence="1">
    <location>
        <begin position="147"/>
        <end position="163"/>
    </location>
</feature>
<feature type="region of interest" description="Disordered" evidence="1">
    <location>
        <begin position="193"/>
        <end position="212"/>
    </location>
</feature>
<feature type="compositionally biased region" description="Polar residues" evidence="1">
    <location>
        <begin position="1"/>
        <end position="23"/>
    </location>
</feature>
<sequence>MNHVQTNEAKSHNVSMSTSTYEVDNQGKRTQIDKDGFNSDPNSSRYHHLFLAHGSQSQGPSTDATTNTANVVKGIPLSGAQAKPQSIFSMTNKNDSQLNIASIPLTPSKRAKPLPQIKNAIYNDTSQMNLLNTSAGAPASKPKHRPQSSTWLQKQNQNQTSQLPPRPLSMVAHKKTLLDSTESFDENIRSVSTIESLKNKSSKPFCTAPTLN</sequence>
<evidence type="ECO:0000313" key="2">
    <source>
        <dbReference type="EMBL" id="CAF5070314.1"/>
    </source>
</evidence>